<gene>
    <name evidence="2" type="ORF">MSCUN_06820</name>
</gene>
<comment type="caution">
    <text evidence="2">The sequence shown here is derived from an EMBL/GenBank/DDBJ whole genome shotgun (WGS) entry which is preliminary data.</text>
</comment>
<feature type="compositionally biased region" description="Basic and acidic residues" evidence="1">
    <location>
        <begin position="10"/>
        <end position="33"/>
    </location>
</feature>
<organism evidence="2 3">
    <name type="scientific">Methanosphaera cuniculi</name>
    <dbReference type="NCBI Taxonomy" id="1077256"/>
    <lineage>
        <taxon>Archaea</taxon>
        <taxon>Methanobacteriati</taxon>
        <taxon>Methanobacteriota</taxon>
        <taxon>Methanomada group</taxon>
        <taxon>Methanobacteria</taxon>
        <taxon>Methanobacteriales</taxon>
        <taxon>Methanobacteriaceae</taxon>
        <taxon>Methanosphaera</taxon>
    </lineage>
</organism>
<dbReference type="AlphaFoldDB" id="A0A2V2BKG3"/>
<dbReference type="EMBL" id="LWMS01000019">
    <property type="protein sequence ID" value="PWL08432.1"/>
    <property type="molecule type" value="Genomic_DNA"/>
</dbReference>
<feature type="region of interest" description="Disordered" evidence="1">
    <location>
        <begin position="1"/>
        <end position="33"/>
    </location>
</feature>
<evidence type="ECO:0000256" key="1">
    <source>
        <dbReference type="SAM" id="MobiDB-lite"/>
    </source>
</evidence>
<reference evidence="2 3" key="1">
    <citation type="submission" date="2016-04" db="EMBL/GenBank/DDBJ databases">
        <title>Genome sequence of Methanosphaera cuniculi DSM 4103.</title>
        <authorList>
            <person name="Poehlein A."/>
            <person name="Seedorf H."/>
            <person name="Daniel R."/>
        </authorList>
    </citation>
    <scope>NUCLEOTIDE SEQUENCE [LARGE SCALE GENOMIC DNA]</scope>
    <source>
        <strain evidence="2 3">DSM 4103</strain>
    </source>
</reference>
<protein>
    <submittedName>
        <fullName evidence="2">Uncharacterized protein</fullName>
    </submittedName>
</protein>
<dbReference type="Proteomes" id="UP000246004">
    <property type="component" value="Unassembled WGS sequence"/>
</dbReference>
<name>A0A2V2BKG3_9EURY</name>
<evidence type="ECO:0000313" key="2">
    <source>
        <dbReference type="EMBL" id="PWL08432.1"/>
    </source>
</evidence>
<accession>A0A2V2BKG3</accession>
<evidence type="ECO:0000313" key="3">
    <source>
        <dbReference type="Proteomes" id="UP000246004"/>
    </source>
</evidence>
<sequence length="33" mass="4047">MNEVNKLINKIKDKELKKEEDERKKKQEENSDD</sequence>
<proteinExistence type="predicted"/>